<dbReference type="InterPro" id="IPR005624">
    <property type="entry name" value="PduO/GlcC-like"/>
</dbReference>
<dbReference type="Pfam" id="PF03928">
    <property type="entry name" value="HbpS-like"/>
    <property type="match status" value="1"/>
</dbReference>
<sequence length="157" mass="15526">MAHTAPSGFHHGVGLSAALIIAQETLAKGRELSLAPLTVVVLDAGGHLKAMLREDGASLMRPQIAEGKAFGAMALGFGTRELARRSTGVPGFTNALSDLAGGRAVPVAGGVLIKSPEGEVLGAVGVSGDASDKDEVCAVAGIHAAGLVPETGDPVAA</sequence>
<reference evidence="1" key="1">
    <citation type="submission" date="2020-01" db="EMBL/GenBank/DDBJ databases">
        <authorList>
            <person name="Rat A."/>
        </authorList>
    </citation>
    <scope>NUCLEOTIDE SEQUENCE</scope>
    <source>
        <strain evidence="1">LMG 28251</strain>
    </source>
</reference>
<organism evidence="1 2">
    <name type="scientific">Plastoroseomonas arctica</name>
    <dbReference type="NCBI Taxonomy" id="1509237"/>
    <lineage>
        <taxon>Bacteria</taxon>
        <taxon>Pseudomonadati</taxon>
        <taxon>Pseudomonadota</taxon>
        <taxon>Alphaproteobacteria</taxon>
        <taxon>Acetobacterales</taxon>
        <taxon>Acetobacteraceae</taxon>
        <taxon>Plastoroseomonas</taxon>
    </lineage>
</organism>
<dbReference type="EMBL" id="JAAEDH010000012">
    <property type="protein sequence ID" value="MBR0655736.1"/>
    <property type="molecule type" value="Genomic_DNA"/>
</dbReference>
<evidence type="ECO:0000313" key="2">
    <source>
        <dbReference type="Proteomes" id="UP001196068"/>
    </source>
</evidence>
<proteinExistence type="predicted"/>
<dbReference type="PANTHER" id="PTHR34309">
    <property type="entry name" value="SLR1406 PROTEIN"/>
    <property type="match status" value="1"/>
</dbReference>
<keyword evidence="2" id="KW-1185">Reference proteome</keyword>
<dbReference type="Gene3D" id="3.30.450.150">
    <property type="entry name" value="Haem-degrading domain"/>
    <property type="match status" value="1"/>
</dbReference>
<dbReference type="PANTHER" id="PTHR34309:SF10">
    <property type="entry name" value="SLR1406 PROTEIN"/>
    <property type="match status" value="1"/>
</dbReference>
<protein>
    <submittedName>
        <fullName evidence="1">Heme-binding protein</fullName>
    </submittedName>
</protein>
<dbReference type="SUPFAM" id="SSF143744">
    <property type="entry name" value="GlcG-like"/>
    <property type="match status" value="1"/>
</dbReference>
<dbReference type="InterPro" id="IPR038084">
    <property type="entry name" value="PduO/GlcC-like_sf"/>
</dbReference>
<reference evidence="1" key="2">
    <citation type="journal article" date="2021" name="Syst. Appl. Microbiol.">
        <title>Roseomonas hellenica sp. nov., isolated from roots of wild-growing Alkanna tinctoria.</title>
        <authorList>
            <person name="Rat A."/>
            <person name="Naranjo H.D."/>
            <person name="Lebbe L."/>
            <person name="Cnockaert M."/>
            <person name="Krigas N."/>
            <person name="Grigoriadou K."/>
            <person name="Maloupa E."/>
            <person name="Willems A."/>
        </authorList>
    </citation>
    <scope>NUCLEOTIDE SEQUENCE</scope>
    <source>
        <strain evidence="1">LMG 28251</strain>
    </source>
</reference>
<evidence type="ECO:0000313" key="1">
    <source>
        <dbReference type="EMBL" id="MBR0655736.1"/>
    </source>
</evidence>
<dbReference type="InterPro" id="IPR052517">
    <property type="entry name" value="GlcG_carb_metab_protein"/>
</dbReference>
<dbReference type="Proteomes" id="UP001196068">
    <property type="component" value="Unassembled WGS sequence"/>
</dbReference>
<gene>
    <name evidence="1" type="ORF">GXW79_11680</name>
</gene>
<accession>A0AAF1KM44</accession>
<dbReference type="AlphaFoldDB" id="A0AAF1KM44"/>
<dbReference type="RefSeq" id="WP_211874574.1">
    <property type="nucleotide sequence ID" value="NZ_JAAEDH010000012.1"/>
</dbReference>
<comment type="caution">
    <text evidence="1">The sequence shown here is derived from an EMBL/GenBank/DDBJ whole genome shotgun (WGS) entry which is preliminary data.</text>
</comment>
<name>A0AAF1KM44_9PROT</name>